<dbReference type="Gene3D" id="3.30.1490.300">
    <property type="match status" value="1"/>
</dbReference>
<proteinExistence type="predicted"/>
<reference evidence="1" key="1">
    <citation type="journal article" date="2020" name="mSystems">
        <title>Genome- and Community-Level Interaction Insights into Carbon Utilization and Element Cycling Functions of Hydrothermarchaeota in Hydrothermal Sediment.</title>
        <authorList>
            <person name="Zhou Z."/>
            <person name="Liu Y."/>
            <person name="Xu W."/>
            <person name="Pan J."/>
            <person name="Luo Z.H."/>
            <person name="Li M."/>
        </authorList>
    </citation>
    <scope>NUCLEOTIDE SEQUENCE [LARGE SCALE GENOMIC DNA]</scope>
    <source>
        <strain evidence="1">HyVt-365</strain>
    </source>
</reference>
<dbReference type="Gene3D" id="3.30.420.40">
    <property type="match status" value="2"/>
</dbReference>
<dbReference type="AlphaFoldDB" id="A0A7C1NQI4"/>
<accession>A0A7C1NQI4</accession>
<dbReference type="Proteomes" id="UP000885744">
    <property type="component" value="Unassembled WGS sequence"/>
</dbReference>
<name>A0A7C1NQI4_UNCKA</name>
<sequence>MLLFEISDKFVKIVDFSPTFLGGQAINSYKKENIKEGLVSARDIADPKALAEEVRKFLEKNFKVKDKQECAFILHDERAFTLRLTVPQSKGGRSDSDLINEKVRLFIPQPPSAQVSAHKRIGGDKNNEVQFVAVDKEFFAKYLDFFGSLNLKPVLAVSESYAFYTVFAPQIKEGETVLYLNVEEDVADAVILDKFGVLQTFTEPIGASMI</sequence>
<organism evidence="1">
    <name type="scientific">candidate division WWE3 bacterium</name>
    <dbReference type="NCBI Taxonomy" id="2053526"/>
    <lineage>
        <taxon>Bacteria</taxon>
        <taxon>Katanobacteria</taxon>
    </lineage>
</organism>
<protein>
    <recommendedName>
        <fullName evidence="2">Pilus assembly protein PilM</fullName>
    </recommendedName>
</protein>
<comment type="caution">
    <text evidence="1">The sequence shown here is derived from an EMBL/GenBank/DDBJ whole genome shotgun (WGS) entry which is preliminary data.</text>
</comment>
<feature type="non-terminal residue" evidence="1">
    <location>
        <position position="210"/>
    </location>
</feature>
<evidence type="ECO:0008006" key="2">
    <source>
        <dbReference type="Google" id="ProtNLM"/>
    </source>
</evidence>
<evidence type="ECO:0000313" key="1">
    <source>
        <dbReference type="EMBL" id="HEB14149.1"/>
    </source>
</evidence>
<dbReference type="EMBL" id="DRHH01000082">
    <property type="protein sequence ID" value="HEB14149.1"/>
    <property type="molecule type" value="Genomic_DNA"/>
</dbReference>
<gene>
    <name evidence="1" type="ORF">ENI09_01935</name>
</gene>